<keyword evidence="2" id="KW-0732">Signal</keyword>
<dbReference type="STRING" id="391595.RLO149_c027590"/>
<protein>
    <recommendedName>
        <fullName evidence="5">Tetratricopeptide repeat-containing protein</fullName>
    </recommendedName>
</protein>
<evidence type="ECO:0000313" key="3">
    <source>
        <dbReference type="EMBL" id="AEI94721.1"/>
    </source>
</evidence>
<dbReference type="Pfam" id="PF13432">
    <property type="entry name" value="TPR_16"/>
    <property type="match status" value="3"/>
</dbReference>
<gene>
    <name evidence="3" type="ordered locus">RLO149_c027590</name>
</gene>
<dbReference type="InterPro" id="IPR019734">
    <property type="entry name" value="TPR_rpt"/>
</dbReference>
<dbReference type="OrthoDB" id="9766710at2"/>
<dbReference type="RefSeq" id="WP_013962636.1">
    <property type="nucleotide sequence ID" value="NC_015730.1"/>
</dbReference>
<dbReference type="InterPro" id="IPR011990">
    <property type="entry name" value="TPR-like_helical_dom_sf"/>
</dbReference>
<feature type="signal peptide" evidence="2">
    <location>
        <begin position="1"/>
        <end position="18"/>
    </location>
</feature>
<dbReference type="KEGG" id="rli:RLO149_c027590"/>
<proteinExistence type="predicted"/>
<evidence type="ECO:0000256" key="1">
    <source>
        <dbReference type="PROSITE-ProRule" id="PRU00339"/>
    </source>
</evidence>
<evidence type="ECO:0000256" key="2">
    <source>
        <dbReference type="SAM" id="SignalP"/>
    </source>
</evidence>
<name>F7ZF98_ROSLO</name>
<accession>F7ZF98</accession>
<dbReference type="Gene3D" id="1.25.40.10">
    <property type="entry name" value="Tetratricopeptide repeat domain"/>
    <property type="match status" value="2"/>
</dbReference>
<dbReference type="SUPFAM" id="SSF48452">
    <property type="entry name" value="TPR-like"/>
    <property type="match status" value="3"/>
</dbReference>
<evidence type="ECO:0000313" key="4">
    <source>
        <dbReference type="Proteomes" id="UP000001353"/>
    </source>
</evidence>
<dbReference type="PROSITE" id="PS50005">
    <property type="entry name" value="TPR"/>
    <property type="match status" value="2"/>
</dbReference>
<organism evidence="3 4">
    <name type="scientific">Roseobacter litoralis (strain ATCC 49566 / DSM 6996 / JCM 21268 / NBRC 15278 / OCh 149)</name>
    <dbReference type="NCBI Taxonomy" id="391595"/>
    <lineage>
        <taxon>Bacteria</taxon>
        <taxon>Pseudomonadati</taxon>
        <taxon>Pseudomonadota</taxon>
        <taxon>Alphaproteobacteria</taxon>
        <taxon>Rhodobacterales</taxon>
        <taxon>Roseobacteraceae</taxon>
        <taxon>Roseobacter</taxon>
    </lineage>
</organism>
<dbReference type="EMBL" id="CP002623">
    <property type="protein sequence ID" value="AEI94721.1"/>
    <property type="molecule type" value="Genomic_DNA"/>
</dbReference>
<reference evidence="3 4" key="1">
    <citation type="journal article" date="2011" name="BMC Genomics">
        <title>Comparative genome analysis and genome-guided physiological analysis of Roseobacter litoralis.</title>
        <authorList>
            <person name="Kalhoefer D."/>
            <person name="Thole S."/>
            <person name="Voget S."/>
            <person name="Lehmann R."/>
            <person name="Liesegang H."/>
            <person name="Wollher A."/>
            <person name="Daniel R."/>
            <person name="Simon M."/>
            <person name="Brinkhoff T."/>
        </authorList>
    </citation>
    <scope>NUCLEOTIDE SEQUENCE [LARGE SCALE GENOMIC DNA]</scope>
    <source>
        <strain evidence="4">ATCC 49566 / DSM 6996 / JCM 21268 / NBRC 15278 / OCh 149</strain>
    </source>
</reference>
<dbReference type="SMART" id="SM00028">
    <property type="entry name" value="TPR"/>
    <property type="match status" value="7"/>
</dbReference>
<feature type="repeat" description="TPR" evidence="1">
    <location>
        <begin position="358"/>
        <end position="391"/>
    </location>
</feature>
<dbReference type="eggNOG" id="COG0457">
    <property type="taxonomic scope" value="Bacteria"/>
</dbReference>
<dbReference type="Pfam" id="PF13374">
    <property type="entry name" value="TPR_10"/>
    <property type="match status" value="1"/>
</dbReference>
<feature type="repeat" description="TPR" evidence="1">
    <location>
        <begin position="397"/>
        <end position="430"/>
    </location>
</feature>
<keyword evidence="1" id="KW-0802">TPR repeat</keyword>
<dbReference type="HOGENOM" id="CLU_007251_2_1_5"/>
<evidence type="ECO:0008006" key="5">
    <source>
        <dbReference type="Google" id="ProtNLM"/>
    </source>
</evidence>
<dbReference type="PANTHER" id="PTHR12558">
    <property type="entry name" value="CELL DIVISION CYCLE 16,23,27"/>
    <property type="match status" value="1"/>
</dbReference>
<sequence length="569" mass="62199">MRKLLTPLAALGLSLVLAAPVAAQSIAGPYLAARSAAIQSDFEQAASYYTRALARDPSNLYLMESALVAQLALGRLELALPIAQAMQRADQGSQVAQLVLTADKVINGEYEALLTERGDAQVIGPLVDGLIEAWALIGTGDVSEALNRFDAIAAQQGLQAFAMFHKAMAVASVGDFEAADEIFSSDVNGTVLQTRRGILARVEILSQLEREDEALELLETTFSGATDPEIDAVIAALAEDDPMPFTHVNSVQDGFAEVFFTVAAALRSETGPEFTILYAQTARILRSDHVDAILLTAELFEDLEQYEASIEVLKEVPATHPAYHAAELGRAAALRRSGKQDAAIEVLEQLARSHGDLVSVQSALGDALRQQDRFEEAVGAYNKAIALVEETNGTSNWFLLYARAISYERQGFWDQAEQDFRAALELNPGQPQVLNYLGYSLVEKQIKLDEALEMIERAVTASPDSGYIIDSLGWALYRLGRYQEAVPHMERAVELMAVDPVVNDHLGDVYWAVGRYREAEFQWSRALSFIDKSQTVEDVDPERIRRKLAVGLDVVLDEEGAEPLKVVTD</sequence>
<dbReference type="PANTHER" id="PTHR12558:SF13">
    <property type="entry name" value="CELL DIVISION CYCLE PROTEIN 27 HOMOLOG"/>
    <property type="match status" value="1"/>
</dbReference>
<dbReference type="Proteomes" id="UP000001353">
    <property type="component" value="Chromosome"/>
</dbReference>
<keyword evidence="4" id="KW-1185">Reference proteome</keyword>
<dbReference type="AlphaFoldDB" id="F7ZF98"/>
<feature type="chain" id="PRO_5003366741" description="Tetratricopeptide repeat-containing protein" evidence="2">
    <location>
        <begin position="19"/>
        <end position="569"/>
    </location>
</feature>